<keyword evidence="3" id="KW-1043">Host membrane</keyword>
<evidence type="ECO:0000256" key="1">
    <source>
        <dbReference type="ARBA" id="ARBA00004551"/>
    </source>
</evidence>
<organism evidence="7 8">
    <name type="scientific">Vibrio marisflavi CECT 7928</name>
    <dbReference type="NCBI Taxonomy" id="634439"/>
    <lineage>
        <taxon>Bacteria</taxon>
        <taxon>Pseudomonadati</taxon>
        <taxon>Pseudomonadota</taxon>
        <taxon>Gammaproteobacteria</taxon>
        <taxon>Vibrionales</taxon>
        <taxon>Vibrionaceae</taxon>
        <taxon>Vibrio</taxon>
    </lineage>
</organism>
<comment type="subcellular location">
    <subcellularLocation>
        <location evidence="1">Host membrane</location>
    </subcellularLocation>
</comment>
<keyword evidence="5 6" id="KW-0472">Membrane</keyword>
<dbReference type="InterPro" id="IPR035210">
    <property type="entry name" value="DUF5455"/>
</dbReference>
<sequence length="122" mass="12961">MAIAILPLVSSIAGALSIPALAMFFGNLAAQMIAWFAAKVTKQAAINLTVIIMVIGLAAGLAAGIYALLTGVSYLTPPFLNEAFSFFVPNNAVPCFSACISARFMRWVWEWQAYAIMKVAGV</sequence>
<accession>A0ABM9A053</accession>
<evidence type="ECO:0000313" key="8">
    <source>
        <dbReference type="Proteomes" id="UP000838748"/>
    </source>
</evidence>
<comment type="caution">
    <text evidence="7">The sequence shown here is derived from an EMBL/GenBank/DDBJ whole genome shotgun (WGS) entry which is preliminary data.</text>
</comment>
<evidence type="ECO:0000256" key="2">
    <source>
        <dbReference type="ARBA" id="ARBA00022692"/>
    </source>
</evidence>
<gene>
    <name evidence="7" type="ORF">VMF7928_00745</name>
</gene>
<keyword evidence="4 6" id="KW-1133">Transmembrane helix</keyword>
<dbReference type="Proteomes" id="UP000838748">
    <property type="component" value="Unassembled WGS sequence"/>
</dbReference>
<proteinExistence type="predicted"/>
<evidence type="ECO:0000256" key="3">
    <source>
        <dbReference type="ARBA" id="ARBA00022870"/>
    </source>
</evidence>
<dbReference type="RefSeq" id="WP_237360131.1">
    <property type="nucleotide sequence ID" value="NZ_CAKLDM010000001.1"/>
</dbReference>
<evidence type="ECO:0000256" key="5">
    <source>
        <dbReference type="ARBA" id="ARBA00023136"/>
    </source>
</evidence>
<evidence type="ECO:0000256" key="4">
    <source>
        <dbReference type="ARBA" id="ARBA00022989"/>
    </source>
</evidence>
<feature type="transmembrane region" description="Helical" evidence="6">
    <location>
        <begin position="45"/>
        <end position="69"/>
    </location>
</feature>
<dbReference type="Pfam" id="PF17537">
    <property type="entry name" value="DUF5455"/>
    <property type="match status" value="1"/>
</dbReference>
<reference evidence="7" key="1">
    <citation type="submission" date="2021-11" db="EMBL/GenBank/DDBJ databases">
        <authorList>
            <person name="Rodrigo-Torres L."/>
            <person name="Arahal R. D."/>
            <person name="Lucena T."/>
        </authorList>
    </citation>
    <scope>NUCLEOTIDE SEQUENCE</scope>
    <source>
        <strain evidence="7">CECT 7928</strain>
    </source>
</reference>
<name>A0ABM9A053_9VIBR</name>
<feature type="transmembrane region" description="Helical" evidence="6">
    <location>
        <begin position="12"/>
        <end position="38"/>
    </location>
</feature>
<keyword evidence="2 6" id="KW-0812">Transmembrane</keyword>
<keyword evidence="8" id="KW-1185">Reference proteome</keyword>
<evidence type="ECO:0000313" key="7">
    <source>
        <dbReference type="EMBL" id="CAH0536854.1"/>
    </source>
</evidence>
<protein>
    <submittedName>
        <fullName evidence="7">Uncharacterized protein</fullName>
    </submittedName>
</protein>
<dbReference type="EMBL" id="CAKLDM010000001">
    <property type="protein sequence ID" value="CAH0536854.1"/>
    <property type="molecule type" value="Genomic_DNA"/>
</dbReference>
<evidence type="ECO:0000256" key="6">
    <source>
        <dbReference type="SAM" id="Phobius"/>
    </source>
</evidence>